<keyword evidence="2" id="KW-1185">Reference proteome</keyword>
<accession>A0A2V3IQA3</accession>
<name>A0A2V3IQA3_9FLOR</name>
<sequence length="236" mass="26166">MSTPPTPQNKTSVSQWTKAEILFIEDIVTEAISNGNQAYEDLYFWNFLEKRGVTPTHRSAVECFNKCMSILNEQKKHISFKPNESGDGATELEKKDFLEAKASSDMLNKNPTSEICAQEQEFEPCIDSAPPQLEPFNRNESTANPSFGFDSQKTKKMLSTGHHSASGETSDFQKYLSGLLSICSIENCGKILLTSGLLGSLLDVLSKLCAEKESKTGERIALMRITEVELRAVLAK</sequence>
<dbReference type="EMBL" id="NBIV01000096">
    <property type="protein sequence ID" value="PXF44272.1"/>
    <property type="molecule type" value="Genomic_DNA"/>
</dbReference>
<dbReference type="AlphaFoldDB" id="A0A2V3IQA3"/>
<evidence type="ECO:0000313" key="2">
    <source>
        <dbReference type="Proteomes" id="UP000247409"/>
    </source>
</evidence>
<reference evidence="1 2" key="1">
    <citation type="journal article" date="2018" name="Mol. Biol. Evol.">
        <title>Analysis of the draft genome of the red seaweed Gracilariopsis chorda provides insights into genome size evolution in Rhodophyta.</title>
        <authorList>
            <person name="Lee J."/>
            <person name="Yang E.C."/>
            <person name="Graf L."/>
            <person name="Yang J.H."/>
            <person name="Qiu H."/>
            <person name="Zel Zion U."/>
            <person name="Chan C.X."/>
            <person name="Stephens T.G."/>
            <person name="Weber A.P.M."/>
            <person name="Boo G.H."/>
            <person name="Boo S.M."/>
            <person name="Kim K.M."/>
            <person name="Shin Y."/>
            <person name="Jung M."/>
            <person name="Lee S.J."/>
            <person name="Yim H.S."/>
            <person name="Lee J.H."/>
            <person name="Bhattacharya D."/>
            <person name="Yoon H.S."/>
        </authorList>
    </citation>
    <scope>NUCLEOTIDE SEQUENCE [LARGE SCALE GENOMIC DNA]</scope>
    <source>
        <strain evidence="1 2">SKKU-2015</strain>
        <tissue evidence="1">Whole body</tissue>
    </source>
</reference>
<evidence type="ECO:0000313" key="1">
    <source>
        <dbReference type="EMBL" id="PXF44272.1"/>
    </source>
</evidence>
<protein>
    <submittedName>
        <fullName evidence="1">Uncharacterized protein</fullName>
    </submittedName>
</protein>
<comment type="caution">
    <text evidence="1">The sequence shown here is derived from an EMBL/GenBank/DDBJ whole genome shotgun (WGS) entry which is preliminary data.</text>
</comment>
<proteinExistence type="predicted"/>
<dbReference type="Proteomes" id="UP000247409">
    <property type="component" value="Unassembled WGS sequence"/>
</dbReference>
<organism evidence="1 2">
    <name type="scientific">Gracilariopsis chorda</name>
    <dbReference type="NCBI Taxonomy" id="448386"/>
    <lineage>
        <taxon>Eukaryota</taxon>
        <taxon>Rhodophyta</taxon>
        <taxon>Florideophyceae</taxon>
        <taxon>Rhodymeniophycidae</taxon>
        <taxon>Gracilariales</taxon>
        <taxon>Gracilariaceae</taxon>
        <taxon>Gracilariopsis</taxon>
    </lineage>
</organism>
<gene>
    <name evidence="1" type="ORF">BWQ96_05976</name>
</gene>